<evidence type="ECO:0000313" key="1">
    <source>
        <dbReference type="EMBL" id="SVC32714.1"/>
    </source>
</evidence>
<dbReference type="AlphaFoldDB" id="A0A382L6Z1"/>
<protein>
    <submittedName>
        <fullName evidence="1">Uncharacterized protein</fullName>
    </submittedName>
</protein>
<accession>A0A382L6Z1</accession>
<proteinExistence type="predicted"/>
<name>A0A382L6Z1_9ZZZZ</name>
<dbReference type="EMBL" id="UINC01085299">
    <property type="protein sequence ID" value="SVC32714.1"/>
    <property type="molecule type" value="Genomic_DNA"/>
</dbReference>
<feature type="non-terminal residue" evidence="1">
    <location>
        <position position="1"/>
    </location>
</feature>
<organism evidence="1">
    <name type="scientific">marine metagenome</name>
    <dbReference type="NCBI Taxonomy" id="408172"/>
    <lineage>
        <taxon>unclassified sequences</taxon>
        <taxon>metagenomes</taxon>
        <taxon>ecological metagenomes</taxon>
    </lineage>
</organism>
<sequence>RFIPLMFAYGIWFSLFFWHSEL</sequence>
<reference evidence="1" key="1">
    <citation type="submission" date="2018-05" db="EMBL/GenBank/DDBJ databases">
        <authorList>
            <person name="Lanie J.A."/>
            <person name="Ng W.-L."/>
            <person name="Kazmierczak K.M."/>
            <person name="Andrzejewski T.M."/>
            <person name="Davidsen T.M."/>
            <person name="Wayne K.J."/>
            <person name="Tettelin H."/>
            <person name="Glass J.I."/>
            <person name="Rusch D."/>
            <person name="Podicherti R."/>
            <person name="Tsui H.-C.T."/>
            <person name="Winkler M.E."/>
        </authorList>
    </citation>
    <scope>NUCLEOTIDE SEQUENCE</scope>
</reference>
<gene>
    <name evidence="1" type="ORF">METZ01_LOCUS285568</name>
</gene>